<feature type="transmembrane region" description="Helical" evidence="1">
    <location>
        <begin position="435"/>
        <end position="456"/>
    </location>
</feature>
<sequence>MRMSLRSLRPVAGLAAVLAALAVPAAEDRPQAYAVAVDLQPQGSESLQRLRLPLAVLQASRAAGWADLRVFDGEGRALPMAWSGTPQAAPPPLRELALTPLRWPGTAPRSGSEAAGVVVDAGDVRVQIRRPVPGATASVAGQPEVWFLDLATLGEERPRALRLDWAPLPDGQGLVRQVRAEASTDAQQWRAVGSAVLVELPAAAGEARHMVHSRLALATLDATLRYLRLSADGPWPLRAVQAEVLGDAPDDETSLDSLRLPLPEDGVLDPGAALPLRGLALHFEGGTGVAPFSLQRPLAPAVAGQPVAWQVVASGTAYRLQQGGSTIESPPLPLSVAPAARWQLRFAPEATLRPQAVTLRWRAPELVVATSGRPPYRLAVGRADASPAMLPLATLMPGYRRGDEHRLPQASLGPLVARDGAGSLFNADPAALRRWLLWAALAGAVVGLGVLAWRLAREMKAPPG</sequence>
<gene>
    <name evidence="3" type="ORF">KAK06_08455</name>
</gene>
<dbReference type="RefSeq" id="WP_210801499.1">
    <property type="nucleotide sequence ID" value="NZ_JAGQDE010000005.1"/>
</dbReference>
<organism evidence="3 4">
    <name type="scientific">Ideonella aquatica</name>
    <dbReference type="NCBI Taxonomy" id="2824119"/>
    <lineage>
        <taxon>Bacteria</taxon>
        <taxon>Pseudomonadati</taxon>
        <taxon>Pseudomonadota</taxon>
        <taxon>Betaproteobacteria</taxon>
        <taxon>Burkholderiales</taxon>
        <taxon>Sphaerotilaceae</taxon>
        <taxon>Ideonella</taxon>
    </lineage>
</organism>
<keyword evidence="1" id="KW-0812">Transmembrane</keyword>
<evidence type="ECO:0000313" key="4">
    <source>
        <dbReference type="Proteomes" id="UP000678374"/>
    </source>
</evidence>
<reference evidence="3" key="1">
    <citation type="submission" date="2021-04" db="EMBL/GenBank/DDBJ databases">
        <title>The genome sequence of Ideonella sp. 4Y11.</title>
        <authorList>
            <person name="Liu Y."/>
        </authorList>
    </citation>
    <scope>NUCLEOTIDE SEQUENCE</scope>
    <source>
        <strain evidence="3">4Y11</strain>
    </source>
</reference>
<proteinExistence type="predicted"/>
<keyword evidence="2" id="KW-0732">Signal</keyword>
<name>A0A940YGJ8_9BURK</name>
<dbReference type="Pfam" id="PF13163">
    <property type="entry name" value="DUF3999"/>
    <property type="match status" value="1"/>
</dbReference>
<evidence type="ECO:0000256" key="1">
    <source>
        <dbReference type="SAM" id="Phobius"/>
    </source>
</evidence>
<protein>
    <submittedName>
        <fullName evidence="3">DUF3999 family protein</fullName>
    </submittedName>
</protein>
<comment type="caution">
    <text evidence="3">The sequence shown here is derived from an EMBL/GenBank/DDBJ whole genome shotgun (WGS) entry which is preliminary data.</text>
</comment>
<feature type="chain" id="PRO_5037887870" evidence="2">
    <location>
        <begin position="26"/>
        <end position="464"/>
    </location>
</feature>
<dbReference type="Proteomes" id="UP000678374">
    <property type="component" value="Unassembled WGS sequence"/>
</dbReference>
<accession>A0A940YGJ8</accession>
<dbReference type="EMBL" id="JAGQDE010000005">
    <property type="protein sequence ID" value="MBQ0958989.1"/>
    <property type="molecule type" value="Genomic_DNA"/>
</dbReference>
<dbReference type="InterPro" id="IPR025060">
    <property type="entry name" value="DUF3999"/>
</dbReference>
<keyword evidence="1" id="KW-0472">Membrane</keyword>
<feature type="signal peptide" evidence="2">
    <location>
        <begin position="1"/>
        <end position="25"/>
    </location>
</feature>
<dbReference type="AlphaFoldDB" id="A0A940YGJ8"/>
<keyword evidence="4" id="KW-1185">Reference proteome</keyword>
<keyword evidence="1" id="KW-1133">Transmembrane helix</keyword>
<evidence type="ECO:0000256" key="2">
    <source>
        <dbReference type="SAM" id="SignalP"/>
    </source>
</evidence>
<evidence type="ECO:0000313" key="3">
    <source>
        <dbReference type="EMBL" id="MBQ0958989.1"/>
    </source>
</evidence>